<keyword evidence="2" id="KW-1185">Reference proteome</keyword>
<organism evidence="1 2">
    <name type="scientific">Nannochloropsis gaditana</name>
    <dbReference type="NCBI Taxonomy" id="72520"/>
    <lineage>
        <taxon>Eukaryota</taxon>
        <taxon>Sar</taxon>
        <taxon>Stramenopiles</taxon>
        <taxon>Ochrophyta</taxon>
        <taxon>Eustigmatophyceae</taxon>
        <taxon>Eustigmatales</taxon>
        <taxon>Monodopsidaceae</taxon>
        <taxon>Nannochloropsis</taxon>
    </lineage>
</organism>
<dbReference type="InterPro" id="IPR011004">
    <property type="entry name" value="Trimer_LpxA-like_sf"/>
</dbReference>
<evidence type="ECO:0000313" key="1">
    <source>
        <dbReference type="EMBL" id="EWM27773.1"/>
    </source>
</evidence>
<dbReference type="Gene3D" id="2.160.10.10">
    <property type="entry name" value="Hexapeptide repeat proteins"/>
    <property type="match status" value="1"/>
</dbReference>
<sequence>MAIGISTAHQNVINSHFHVVGHVGRSSMSRLIRKGLDTLGKALRETGQALDRTGMEALGSDKHKELWSRHRQVSNLFDQRPRVASNAFVSPSATVVGEVSLWDKVSIWYGAVIRGDRNSVKIGNCTNVQDHAVICTVPSLDSGFPATVDIGNLVTIGHSATITSATIEDKALVGIGSIVSEGALVETGAQLAAGSVVPPGGRIPAGELWGGNPVKFIRKLEDEEVLANVAAAEAYHALAQSHENEFLPFGAAYLDAEKVKVSK</sequence>
<dbReference type="SUPFAM" id="SSF51161">
    <property type="entry name" value="Trimeric LpxA-like enzymes"/>
    <property type="match status" value="1"/>
</dbReference>
<dbReference type="PANTHER" id="PTHR13061">
    <property type="entry name" value="DYNACTIN SUBUNIT P25"/>
    <property type="match status" value="1"/>
</dbReference>
<dbReference type="InterPro" id="IPR047324">
    <property type="entry name" value="LbH_gamma_CA-like"/>
</dbReference>
<dbReference type="Proteomes" id="UP000019335">
    <property type="component" value="Chromosome 6"/>
</dbReference>
<protein>
    <submittedName>
        <fullName evidence="1">Trimeric LpxA</fullName>
    </submittedName>
</protein>
<dbReference type="EMBL" id="AZIL01000414">
    <property type="protein sequence ID" value="EWM27773.1"/>
    <property type="molecule type" value="Genomic_DNA"/>
</dbReference>
<dbReference type="OrthoDB" id="188787at2759"/>
<proteinExistence type="predicted"/>
<dbReference type="CDD" id="cd04645">
    <property type="entry name" value="LbH_gamma_CA_like"/>
    <property type="match status" value="1"/>
</dbReference>
<reference evidence="1 2" key="1">
    <citation type="journal article" date="2014" name="Mol. Plant">
        <title>Chromosome Scale Genome Assembly and Transcriptome Profiling of Nannochloropsis gaditana in Nitrogen Depletion.</title>
        <authorList>
            <person name="Corteggiani Carpinelli E."/>
            <person name="Telatin A."/>
            <person name="Vitulo N."/>
            <person name="Forcato C."/>
            <person name="D'Angelo M."/>
            <person name="Schiavon R."/>
            <person name="Vezzi A."/>
            <person name="Giacometti G.M."/>
            <person name="Morosinotto T."/>
            <person name="Valle G."/>
        </authorList>
    </citation>
    <scope>NUCLEOTIDE SEQUENCE [LARGE SCALE GENOMIC DNA]</scope>
    <source>
        <strain evidence="1 2">B-31</strain>
    </source>
</reference>
<dbReference type="SMR" id="W7TW63"/>
<gene>
    <name evidence="1" type="ORF">Naga_100187g5</name>
</gene>
<evidence type="ECO:0000313" key="2">
    <source>
        <dbReference type="Proteomes" id="UP000019335"/>
    </source>
</evidence>
<dbReference type="InterPro" id="IPR050484">
    <property type="entry name" value="Transf_Hexapept/Carb_Anhydrase"/>
</dbReference>
<dbReference type="AlphaFoldDB" id="W7TW63"/>
<accession>W7TW63</accession>
<dbReference type="PANTHER" id="PTHR13061:SF29">
    <property type="entry name" value="GAMMA CARBONIC ANHYDRASE-LIKE 1, MITOCHONDRIAL-RELATED"/>
    <property type="match status" value="1"/>
</dbReference>
<comment type="caution">
    <text evidence="1">The sequence shown here is derived from an EMBL/GenBank/DDBJ whole genome shotgun (WGS) entry which is preliminary data.</text>
</comment>
<name>W7TW63_9STRA</name>